<evidence type="ECO:0000256" key="3">
    <source>
        <dbReference type="ARBA" id="ARBA00022691"/>
    </source>
</evidence>
<dbReference type="GO" id="GO:0016740">
    <property type="term" value="F:transferase activity"/>
    <property type="evidence" value="ECO:0007669"/>
    <property type="project" value="UniProtKB-KW"/>
</dbReference>
<reference evidence="5" key="1">
    <citation type="submission" date="2019-09" db="EMBL/GenBank/DDBJ databases">
        <title>Draft genome sequences of 48 bacterial type strains from the CCUG.</title>
        <authorList>
            <person name="Tunovic T."/>
            <person name="Pineiro-Iglesias B."/>
            <person name="Unosson C."/>
            <person name="Inganas E."/>
            <person name="Ohlen M."/>
            <person name="Cardew S."/>
            <person name="Jensie-Markopoulos S."/>
            <person name="Salva-Serra F."/>
            <person name="Jaen-Luchoro D."/>
            <person name="Karlsson R."/>
            <person name="Svensson-Stadler L."/>
            <person name="Chun J."/>
            <person name="Moore E."/>
        </authorList>
    </citation>
    <scope>NUCLEOTIDE SEQUENCE</scope>
    <source>
        <strain evidence="5">CCUG 49675</strain>
    </source>
</reference>
<keyword evidence="4" id="KW-0671">Queuosine biosynthesis</keyword>
<keyword evidence="3" id="KW-0949">S-adenosyl-L-methionine</keyword>
<gene>
    <name evidence="5" type="ORF">F7R09_30225</name>
</gene>
<evidence type="ECO:0000256" key="2">
    <source>
        <dbReference type="ARBA" id="ARBA00022679"/>
    </source>
</evidence>
<dbReference type="Gene3D" id="3.40.1780.10">
    <property type="entry name" value="QueA-like"/>
    <property type="match status" value="1"/>
</dbReference>
<feature type="non-terminal residue" evidence="5">
    <location>
        <position position="51"/>
    </location>
</feature>
<name>A0A643CY83_PSEVA</name>
<accession>A0A643CY83</accession>
<dbReference type="AlphaFoldDB" id="A0A643CY83"/>
<proteinExistence type="predicted"/>
<evidence type="ECO:0000256" key="4">
    <source>
        <dbReference type="ARBA" id="ARBA00022785"/>
    </source>
</evidence>
<dbReference type="RefSeq" id="WP_170290050.1">
    <property type="nucleotide sequence ID" value="NZ_VZPU01000081.1"/>
</dbReference>
<dbReference type="InterPro" id="IPR042118">
    <property type="entry name" value="QueA_dom1"/>
</dbReference>
<keyword evidence="2 5" id="KW-0808">Transferase</keyword>
<dbReference type="SUPFAM" id="SSF111337">
    <property type="entry name" value="QueA-like"/>
    <property type="match status" value="1"/>
</dbReference>
<dbReference type="GO" id="GO:0016853">
    <property type="term" value="F:isomerase activity"/>
    <property type="evidence" value="ECO:0007669"/>
    <property type="project" value="UniProtKB-KW"/>
</dbReference>
<dbReference type="InterPro" id="IPR036100">
    <property type="entry name" value="QueA_sf"/>
</dbReference>
<evidence type="ECO:0000256" key="1">
    <source>
        <dbReference type="ARBA" id="ARBA00022490"/>
    </source>
</evidence>
<protein>
    <submittedName>
        <fullName evidence="5">tRNA preQ1(34) S-adenosylmethionine ribosyltransferase-isomerase QueA</fullName>
    </submittedName>
</protein>
<dbReference type="GO" id="GO:0008616">
    <property type="term" value="P:tRNA queuosine(34) biosynthetic process"/>
    <property type="evidence" value="ECO:0007669"/>
    <property type="project" value="UniProtKB-KW"/>
</dbReference>
<dbReference type="EMBL" id="VZPU01000081">
    <property type="protein sequence ID" value="KAB0483461.1"/>
    <property type="molecule type" value="Genomic_DNA"/>
</dbReference>
<comment type="caution">
    <text evidence="5">The sequence shown here is derived from an EMBL/GenBank/DDBJ whole genome shotgun (WGS) entry which is preliminary data.</text>
</comment>
<organism evidence="5">
    <name type="scientific">Pseudomonas vancouverensis</name>
    <dbReference type="NCBI Taxonomy" id="95300"/>
    <lineage>
        <taxon>Bacteria</taxon>
        <taxon>Pseudomonadati</taxon>
        <taxon>Pseudomonadota</taxon>
        <taxon>Gammaproteobacteria</taxon>
        <taxon>Pseudomonadales</taxon>
        <taxon>Pseudomonadaceae</taxon>
        <taxon>Pseudomonas</taxon>
    </lineage>
</organism>
<dbReference type="InterPro" id="IPR003699">
    <property type="entry name" value="QueA"/>
</dbReference>
<evidence type="ECO:0000313" key="5">
    <source>
        <dbReference type="EMBL" id="KAB0483461.1"/>
    </source>
</evidence>
<keyword evidence="1" id="KW-0963">Cytoplasm</keyword>
<sequence length="51" mass="5920">MQLSDFSFDLPDELIARYPLDSRSASRLLHIDAQGQYHDHAFTDILDLLEE</sequence>
<dbReference type="Pfam" id="PF02547">
    <property type="entry name" value="Queuosine_synth"/>
    <property type="match status" value="1"/>
</dbReference>
<keyword evidence="5" id="KW-0413">Isomerase</keyword>